<organism evidence="1 2">
    <name type="scientific">Microtetraspora fusca</name>
    <dbReference type="NCBI Taxonomy" id="1997"/>
    <lineage>
        <taxon>Bacteria</taxon>
        <taxon>Bacillati</taxon>
        <taxon>Actinomycetota</taxon>
        <taxon>Actinomycetes</taxon>
        <taxon>Streptosporangiales</taxon>
        <taxon>Streptosporangiaceae</taxon>
        <taxon>Microtetraspora</taxon>
    </lineage>
</organism>
<dbReference type="Pfam" id="PF12787">
    <property type="entry name" value="EcsC"/>
    <property type="match status" value="1"/>
</dbReference>
<reference evidence="1 2" key="1">
    <citation type="submission" date="2024-10" db="EMBL/GenBank/DDBJ databases">
        <title>The Natural Products Discovery Center: Release of the First 8490 Sequenced Strains for Exploring Actinobacteria Biosynthetic Diversity.</title>
        <authorList>
            <person name="Kalkreuter E."/>
            <person name="Kautsar S.A."/>
            <person name="Yang D."/>
            <person name="Bader C.D."/>
            <person name="Teijaro C.N."/>
            <person name="Fluegel L."/>
            <person name="Davis C.M."/>
            <person name="Simpson J.R."/>
            <person name="Lauterbach L."/>
            <person name="Steele A.D."/>
            <person name="Gui C."/>
            <person name="Meng S."/>
            <person name="Li G."/>
            <person name="Viehrig K."/>
            <person name="Ye F."/>
            <person name="Su P."/>
            <person name="Kiefer A.F."/>
            <person name="Nichols A."/>
            <person name="Cepeda A.J."/>
            <person name="Yan W."/>
            <person name="Fan B."/>
            <person name="Jiang Y."/>
            <person name="Adhikari A."/>
            <person name="Zheng C.-J."/>
            <person name="Schuster L."/>
            <person name="Cowan T.M."/>
            <person name="Smanski M.J."/>
            <person name="Chevrette M.G."/>
            <person name="De Carvalho L.P.S."/>
            <person name="Shen B."/>
        </authorList>
    </citation>
    <scope>NUCLEOTIDE SEQUENCE [LARGE SCALE GENOMIC DNA]</scope>
    <source>
        <strain evidence="1 2">NPDC001281</strain>
    </source>
</reference>
<dbReference type="RefSeq" id="WP_387340958.1">
    <property type="nucleotide sequence ID" value="NZ_JBIAXI010000003.1"/>
</dbReference>
<gene>
    <name evidence="1" type="ORF">ACFY05_06785</name>
</gene>
<evidence type="ECO:0000313" key="2">
    <source>
        <dbReference type="Proteomes" id="UP001602119"/>
    </source>
</evidence>
<proteinExistence type="predicted"/>
<comment type="caution">
    <text evidence="1">The sequence shown here is derived from an EMBL/GenBank/DDBJ whole genome shotgun (WGS) entry which is preliminary data.</text>
</comment>
<evidence type="ECO:0000313" key="1">
    <source>
        <dbReference type="EMBL" id="MFF4772548.1"/>
    </source>
</evidence>
<sequence length="327" mass="35983">MSESPEEVRAMSTYEERRWADLQQHWAKKAKRRQLLPPKARAALGEAGDQVKDAARKAGKAVSNVTPAVIKDGIERLTDAALIPVVQGAVHLLELVTDWTTELVDPEKVLEHHRAAGRDVAKLEDLKELDLKHLDDFTRTMALKWRTSGALQGGAMGVLAMVPFAGGLAAITLDMVAMHVLSTAVATRVCYAYGFDVTDDEMRHLVDRMVMRACRNQAPKAETARKAGAAFNTAKDRVRWSQKLRDDHKLMAAVEKLMKQFANGRAVPVDKVTKAMPVVAVFAGAGTNAYVLGDVVHQARLYAQTLYLAEKYGLPLPENLRHQGDGE</sequence>
<name>A0ABW6UZR7_MICFU</name>
<keyword evidence="2" id="KW-1185">Reference proteome</keyword>
<dbReference type="EMBL" id="JBIAXI010000003">
    <property type="protein sequence ID" value="MFF4772548.1"/>
    <property type="molecule type" value="Genomic_DNA"/>
</dbReference>
<accession>A0ABW6UZR7</accession>
<dbReference type="InterPro" id="IPR024787">
    <property type="entry name" value="EcsC"/>
</dbReference>
<dbReference type="Proteomes" id="UP001602119">
    <property type="component" value="Unassembled WGS sequence"/>
</dbReference>
<protein>
    <submittedName>
        <fullName evidence="1">EcsC family protein</fullName>
    </submittedName>
</protein>